<keyword evidence="3" id="KW-1185">Reference proteome</keyword>
<gene>
    <name evidence="2" type="ORF">JOC58_003569</name>
</gene>
<sequence>MSKSIWIKLFAAVGLLFLLSACSFNPLADPKTLIQTPELPSDKQTLSSIISSELPEGASIQSPKNGNGSKIQTVDLDGDGTSETIVFYQTTTGRIVGLIFEKSGDTWVKKDTIDSAGFTLESVEITDITNDGHRDLIVGYSNDTSNSESSQKRLVIYSYDKGKISIVDDMPYSYYSIIDMDGDGINDLVITKINNSGYVNIAAYRYKAGFQLISSMDLVNTIGSDHFYNVVAGKVTANQNGIIMDQTLGVSAFSHLIVMEDGQLKDVFPLSRQATYKDIQITSEDVNNDGILEIGMAEIPEGWENIAPTEIPRFTSYYQWSGGADLTKLVSQQYRDEQGRFVIKLAPEWIGKVTIDTKSNKNQDLRFILKDTGEKVAEVRFFSENEWNNHSGDWEIIAQNRGQVIALWENSKINVIQN</sequence>
<proteinExistence type="predicted"/>
<evidence type="ECO:0000313" key="2">
    <source>
        <dbReference type="EMBL" id="MDR6245656.1"/>
    </source>
</evidence>
<keyword evidence="1" id="KW-0732">Signal</keyword>
<dbReference type="SUPFAM" id="SSF69318">
    <property type="entry name" value="Integrin alpha N-terminal domain"/>
    <property type="match status" value="1"/>
</dbReference>
<evidence type="ECO:0008006" key="4">
    <source>
        <dbReference type="Google" id="ProtNLM"/>
    </source>
</evidence>
<feature type="signal peptide" evidence="1">
    <location>
        <begin position="1"/>
        <end position="28"/>
    </location>
</feature>
<evidence type="ECO:0000256" key="1">
    <source>
        <dbReference type="SAM" id="SignalP"/>
    </source>
</evidence>
<comment type="caution">
    <text evidence="2">The sequence shown here is derived from an EMBL/GenBank/DDBJ whole genome shotgun (WGS) entry which is preliminary data.</text>
</comment>
<organism evidence="2 3">
    <name type="scientific">Paenibacillus hunanensis</name>
    <dbReference type="NCBI Taxonomy" id="539262"/>
    <lineage>
        <taxon>Bacteria</taxon>
        <taxon>Bacillati</taxon>
        <taxon>Bacillota</taxon>
        <taxon>Bacilli</taxon>
        <taxon>Bacillales</taxon>
        <taxon>Paenibacillaceae</taxon>
        <taxon>Paenibacillus</taxon>
    </lineage>
</organism>
<name>A0ABU1J389_9BACL</name>
<dbReference type="Gene3D" id="2.130.10.130">
    <property type="entry name" value="Integrin alpha, N-terminal"/>
    <property type="match status" value="1"/>
</dbReference>
<dbReference type="Proteomes" id="UP001185028">
    <property type="component" value="Unassembled WGS sequence"/>
</dbReference>
<dbReference type="InterPro" id="IPR028994">
    <property type="entry name" value="Integrin_alpha_N"/>
</dbReference>
<dbReference type="PROSITE" id="PS51257">
    <property type="entry name" value="PROKAR_LIPOPROTEIN"/>
    <property type="match status" value="1"/>
</dbReference>
<dbReference type="RefSeq" id="WP_188777718.1">
    <property type="nucleotide sequence ID" value="NZ_BMMB01000011.1"/>
</dbReference>
<accession>A0ABU1J389</accession>
<protein>
    <recommendedName>
        <fullName evidence="4">VCBS repeat-containing protein</fullName>
    </recommendedName>
</protein>
<evidence type="ECO:0000313" key="3">
    <source>
        <dbReference type="Proteomes" id="UP001185028"/>
    </source>
</evidence>
<reference evidence="2 3" key="1">
    <citation type="submission" date="2023-07" db="EMBL/GenBank/DDBJ databases">
        <title>Genomic Encyclopedia of Type Strains, Phase IV (KMG-IV): sequencing the most valuable type-strain genomes for metagenomic binning, comparative biology and taxonomic classification.</title>
        <authorList>
            <person name="Goeker M."/>
        </authorList>
    </citation>
    <scope>NUCLEOTIDE SEQUENCE [LARGE SCALE GENOMIC DNA]</scope>
    <source>
        <strain evidence="2 3">DSM 22170</strain>
    </source>
</reference>
<dbReference type="EMBL" id="JAVDQH010000016">
    <property type="protein sequence ID" value="MDR6245656.1"/>
    <property type="molecule type" value="Genomic_DNA"/>
</dbReference>
<feature type="chain" id="PRO_5046235304" description="VCBS repeat-containing protein" evidence="1">
    <location>
        <begin position="29"/>
        <end position="418"/>
    </location>
</feature>